<proteinExistence type="predicted"/>
<evidence type="ECO:0000256" key="1">
    <source>
        <dbReference type="SAM" id="MobiDB-lite"/>
    </source>
</evidence>
<dbReference type="EMBL" id="JAWDGP010004142">
    <property type="protein sequence ID" value="KAK3767508.1"/>
    <property type="molecule type" value="Genomic_DNA"/>
</dbReference>
<protein>
    <submittedName>
        <fullName evidence="2">Uncharacterized protein</fullName>
    </submittedName>
</protein>
<feature type="compositionally biased region" description="Basic and acidic residues" evidence="1">
    <location>
        <begin position="113"/>
        <end position="122"/>
    </location>
</feature>
<reference evidence="2" key="1">
    <citation type="journal article" date="2023" name="G3 (Bethesda)">
        <title>A reference genome for the long-term kleptoplast-retaining sea slug Elysia crispata morphotype clarki.</title>
        <authorList>
            <person name="Eastman K.E."/>
            <person name="Pendleton A.L."/>
            <person name="Shaikh M.A."/>
            <person name="Suttiyut T."/>
            <person name="Ogas R."/>
            <person name="Tomko P."/>
            <person name="Gavelis G."/>
            <person name="Widhalm J.R."/>
            <person name="Wisecaver J.H."/>
        </authorList>
    </citation>
    <scope>NUCLEOTIDE SEQUENCE</scope>
    <source>
        <strain evidence="2">ECLA1</strain>
    </source>
</reference>
<dbReference type="AlphaFoldDB" id="A0AAE0ZDY1"/>
<feature type="region of interest" description="Disordered" evidence="1">
    <location>
        <begin position="101"/>
        <end position="122"/>
    </location>
</feature>
<dbReference type="Proteomes" id="UP001283361">
    <property type="component" value="Unassembled WGS sequence"/>
</dbReference>
<evidence type="ECO:0000313" key="3">
    <source>
        <dbReference type="Proteomes" id="UP001283361"/>
    </source>
</evidence>
<comment type="caution">
    <text evidence="2">The sequence shown here is derived from an EMBL/GenBank/DDBJ whole genome shotgun (WGS) entry which is preliminary data.</text>
</comment>
<name>A0AAE0ZDY1_9GAST</name>
<feature type="compositionally biased region" description="Polar residues" evidence="1">
    <location>
        <begin position="101"/>
        <end position="111"/>
    </location>
</feature>
<gene>
    <name evidence="2" type="ORF">RRG08_057717</name>
</gene>
<accession>A0AAE0ZDY1</accession>
<sequence length="122" mass="14178">MPSPSFSLPFMTASAFTNGTNETSNIEPTQTYFAVGLENVNFTAELDDATSPEYQNLSKQICDENLNYFFLDSWKYSRHSIWYQLHCDRFPRRQRLRYNKSNISDCGSSSFAKHHDNRDSRA</sequence>
<keyword evidence="3" id="KW-1185">Reference proteome</keyword>
<evidence type="ECO:0000313" key="2">
    <source>
        <dbReference type="EMBL" id="KAK3767508.1"/>
    </source>
</evidence>
<organism evidence="2 3">
    <name type="scientific">Elysia crispata</name>
    <name type="common">lettuce slug</name>
    <dbReference type="NCBI Taxonomy" id="231223"/>
    <lineage>
        <taxon>Eukaryota</taxon>
        <taxon>Metazoa</taxon>
        <taxon>Spiralia</taxon>
        <taxon>Lophotrochozoa</taxon>
        <taxon>Mollusca</taxon>
        <taxon>Gastropoda</taxon>
        <taxon>Heterobranchia</taxon>
        <taxon>Euthyneura</taxon>
        <taxon>Panpulmonata</taxon>
        <taxon>Sacoglossa</taxon>
        <taxon>Placobranchoidea</taxon>
        <taxon>Plakobranchidae</taxon>
        <taxon>Elysia</taxon>
    </lineage>
</organism>